<evidence type="ECO:0000313" key="6">
    <source>
        <dbReference type="EMBL" id="MUP08039.1"/>
    </source>
</evidence>
<dbReference type="PROSITE" id="PS50931">
    <property type="entry name" value="HTH_LYSR"/>
    <property type="match status" value="1"/>
</dbReference>
<dbReference type="InterPro" id="IPR036388">
    <property type="entry name" value="WH-like_DNA-bd_sf"/>
</dbReference>
<evidence type="ECO:0000256" key="3">
    <source>
        <dbReference type="ARBA" id="ARBA00023125"/>
    </source>
</evidence>
<evidence type="ECO:0000256" key="1">
    <source>
        <dbReference type="ARBA" id="ARBA00009437"/>
    </source>
</evidence>
<dbReference type="GO" id="GO:0003677">
    <property type="term" value="F:DNA binding"/>
    <property type="evidence" value="ECO:0007669"/>
    <property type="project" value="UniProtKB-KW"/>
</dbReference>
<evidence type="ECO:0000313" key="7">
    <source>
        <dbReference type="Proteomes" id="UP000175993"/>
    </source>
</evidence>
<dbReference type="Pfam" id="PF00126">
    <property type="entry name" value="HTH_1"/>
    <property type="match status" value="1"/>
</dbReference>
<evidence type="ECO:0000256" key="4">
    <source>
        <dbReference type="ARBA" id="ARBA00023163"/>
    </source>
</evidence>
<accession>A0ABD6GKD6</accession>
<name>A0ABD6GKD6_AGRVI</name>
<dbReference type="Proteomes" id="UP000175993">
    <property type="component" value="Unassembled WGS sequence"/>
</dbReference>
<comment type="caution">
    <text evidence="6">The sequence shown here is derived from an EMBL/GenBank/DDBJ whole genome shotgun (WGS) entry which is preliminary data.</text>
</comment>
<keyword evidence="4" id="KW-0804">Transcription</keyword>
<evidence type="ECO:0000259" key="5">
    <source>
        <dbReference type="PROSITE" id="PS50931"/>
    </source>
</evidence>
<keyword evidence="3" id="KW-0238">DNA-binding</keyword>
<protein>
    <submittedName>
        <fullName evidence="6">LysR family transcriptional regulator</fullName>
    </submittedName>
</protein>
<reference evidence="6 7" key="1">
    <citation type="submission" date="2019-11" db="EMBL/GenBank/DDBJ databases">
        <title>Whole-genome sequencing of Allorhizobium vitis.</title>
        <authorList>
            <person name="Gan H.M."/>
            <person name="Savka M.A."/>
        </authorList>
    </citation>
    <scope>NUCLEOTIDE SEQUENCE [LARGE SCALE GENOMIC DNA]</scope>
    <source>
        <strain evidence="6 7">AB4</strain>
    </source>
</reference>
<dbReference type="InterPro" id="IPR036390">
    <property type="entry name" value="WH_DNA-bd_sf"/>
</dbReference>
<dbReference type="SUPFAM" id="SSF46785">
    <property type="entry name" value="Winged helix' DNA-binding domain"/>
    <property type="match status" value="1"/>
</dbReference>
<keyword evidence="2" id="KW-0805">Transcription regulation</keyword>
<dbReference type="Pfam" id="PF03466">
    <property type="entry name" value="LysR_substrate"/>
    <property type="match status" value="1"/>
</dbReference>
<dbReference type="Gene3D" id="1.10.10.10">
    <property type="entry name" value="Winged helix-like DNA-binding domain superfamily/Winged helix DNA-binding domain"/>
    <property type="match status" value="1"/>
</dbReference>
<dbReference type="SUPFAM" id="SSF53850">
    <property type="entry name" value="Periplasmic binding protein-like II"/>
    <property type="match status" value="1"/>
</dbReference>
<dbReference type="PANTHER" id="PTHR30126">
    <property type="entry name" value="HTH-TYPE TRANSCRIPTIONAL REGULATOR"/>
    <property type="match status" value="1"/>
</dbReference>
<evidence type="ECO:0000256" key="2">
    <source>
        <dbReference type="ARBA" id="ARBA00023015"/>
    </source>
</evidence>
<dbReference type="Gene3D" id="3.40.190.290">
    <property type="match status" value="1"/>
</dbReference>
<sequence length="301" mass="34129">MDDGYIAKFALYRSPMKNLPWDTYQLFIDVARNGGLTGAVQSTGLSAATLGRRMVELEQKLGRILFHRAQTGYTLTVDGRALLDHLKAFEAAERGIDLWRQEASQPALVRVTAGTWIAWLIAQNLPKLCRSTDRFRLDLHITEERAALAHRETDIGIRAFEPQESNLARVPLGEVAYAAYRHRLADELQAQPWIAVTQEAAISAYLKWPHQHRAEQILITVNRPRSLKDMAVSGMGLAVLPCFVGDSHPQLQRVDEEITELRHRQWLVTNNDDRHRSEIRDCAGRLVTLMRDCSDAFAGRR</sequence>
<gene>
    <name evidence="6" type="ORF">BBI04_024980</name>
</gene>
<dbReference type="InterPro" id="IPR005119">
    <property type="entry name" value="LysR_subst-bd"/>
</dbReference>
<dbReference type="AlphaFoldDB" id="A0ABD6GKD6"/>
<comment type="similarity">
    <text evidence="1">Belongs to the LysR transcriptional regulatory family.</text>
</comment>
<dbReference type="EMBL" id="MBEV02000023">
    <property type="protein sequence ID" value="MUP08039.1"/>
    <property type="molecule type" value="Genomic_DNA"/>
</dbReference>
<dbReference type="PANTHER" id="PTHR30126:SF21">
    <property type="entry name" value="TRANSCRIPTIONAL REGULATOR-RELATED"/>
    <property type="match status" value="1"/>
</dbReference>
<dbReference type="InterPro" id="IPR000847">
    <property type="entry name" value="LysR_HTH_N"/>
</dbReference>
<proteinExistence type="inferred from homology"/>
<feature type="domain" description="HTH lysR-type" evidence="5">
    <location>
        <begin position="25"/>
        <end position="76"/>
    </location>
</feature>
<organism evidence="6 7">
    <name type="scientific">Agrobacterium vitis</name>
    <name type="common">Rhizobium vitis</name>
    <dbReference type="NCBI Taxonomy" id="373"/>
    <lineage>
        <taxon>Bacteria</taxon>
        <taxon>Pseudomonadati</taxon>
        <taxon>Pseudomonadota</taxon>
        <taxon>Alphaproteobacteria</taxon>
        <taxon>Hyphomicrobiales</taxon>
        <taxon>Rhizobiaceae</taxon>
        <taxon>Rhizobium/Agrobacterium group</taxon>
        <taxon>Agrobacterium</taxon>
    </lineage>
</organism>